<keyword evidence="13" id="KW-1185">Reference proteome</keyword>
<evidence type="ECO:0000256" key="3">
    <source>
        <dbReference type="ARBA" id="ARBA00022679"/>
    </source>
</evidence>
<organism evidence="12 13">
    <name type="scientific">Thiocapsa roseopersicina</name>
    <dbReference type="NCBI Taxonomy" id="1058"/>
    <lineage>
        <taxon>Bacteria</taxon>
        <taxon>Pseudomonadati</taxon>
        <taxon>Pseudomonadota</taxon>
        <taxon>Gammaproteobacteria</taxon>
        <taxon>Chromatiales</taxon>
        <taxon>Chromatiaceae</taxon>
        <taxon>Thiocapsa</taxon>
    </lineage>
</organism>
<evidence type="ECO:0000256" key="8">
    <source>
        <dbReference type="ARBA" id="ARBA00048968"/>
    </source>
</evidence>
<protein>
    <recommendedName>
        <fullName evidence="10">Purine nucleoside phosphorylase</fullName>
    </recommendedName>
</protein>
<evidence type="ECO:0000256" key="10">
    <source>
        <dbReference type="RuleBase" id="RU361274"/>
    </source>
</evidence>
<dbReference type="NCBIfam" id="TIGR00726">
    <property type="entry name" value="peptidoglycan editing factor PgeF"/>
    <property type="match status" value="1"/>
</dbReference>
<keyword evidence="3" id="KW-0808">Transferase</keyword>
<reference evidence="13" key="1">
    <citation type="submission" date="2016-10" db="EMBL/GenBank/DDBJ databases">
        <authorList>
            <person name="Varghese N."/>
            <person name="Submissions S."/>
        </authorList>
    </citation>
    <scope>NUCLEOTIDE SEQUENCE [LARGE SCALE GENOMIC DNA]</scope>
    <source>
        <strain evidence="13">DSM 217</strain>
    </source>
</reference>
<evidence type="ECO:0000256" key="1">
    <source>
        <dbReference type="ARBA" id="ARBA00000553"/>
    </source>
</evidence>
<sequence>MRDLRVNPIEPRQPEPRKTAPEMIEPDWPAPARVRAYSTTRDGGVGTGVYASLNLGDHVGDAPELVARNRAILREHLQLPSEPFWLRQVHGCTLAGEDSAILSDARTLGGCEADGAVTSDPGVVCVVMTADCLPVLMCDDRGTRVAAVHAGWRGLASGILERAIAAMGVSSGRIQSEPMASERILVWLGPVIGPDAFEVGPEVRDRFLEADPESIDAFRASRDGRFLADLAGLARRRLARLGVTGVYGGGYCTHSNPRRFFSYRRDGVTGRMASLIWLDGNGDGDAATGGGHHA</sequence>
<dbReference type="GO" id="GO:0017061">
    <property type="term" value="F:S-methyl-5-thioadenosine phosphorylase activity"/>
    <property type="evidence" value="ECO:0007669"/>
    <property type="project" value="UniProtKB-EC"/>
</dbReference>
<evidence type="ECO:0000313" key="12">
    <source>
        <dbReference type="EMBL" id="SDW94429.1"/>
    </source>
</evidence>
<comment type="catalytic activity">
    <reaction evidence="9">
        <text>S-methyl-5'-thioadenosine + phosphate = 5-(methylsulfanyl)-alpha-D-ribose 1-phosphate + adenine</text>
        <dbReference type="Rhea" id="RHEA:11852"/>
        <dbReference type="ChEBI" id="CHEBI:16708"/>
        <dbReference type="ChEBI" id="CHEBI:17509"/>
        <dbReference type="ChEBI" id="CHEBI:43474"/>
        <dbReference type="ChEBI" id="CHEBI:58533"/>
        <dbReference type="EC" id="2.4.2.28"/>
    </reaction>
    <physiologicalReaction direction="left-to-right" evidence="9">
        <dbReference type="Rhea" id="RHEA:11853"/>
    </physiologicalReaction>
</comment>
<evidence type="ECO:0000256" key="11">
    <source>
        <dbReference type="SAM" id="MobiDB-lite"/>
    </source>
</evidence>
<dbReference type="InterPro" id="IPR038371">
    <property type="entry name" value="Cu_polyphenol_OxRdtase_sf"/>
</dbReference>
<evidence type="ECO:0000256" key="9">
    <source>
        <dbReference type="ARBA" id="ARBA00049893"/>
    </source>
</evidence>
<dbReference type="PANTHER" id="PTHR30616">
    <property type="entry name" value="UNCHARACTERIZED PROTEIN YFIH"/>
    <property type="match status" value="1"/>
</dbReference>
<name>A0A1H2XQ73_THIRO</name>
<proteinExistence type="inferred from homology"/>
<dbReference type="SUPFAM" id="SSF64438">
    <property type="entry name" value="CNF1/YfiH-like putative cysteine hydrolases"/>
    <property type="match status" value="1"/>
</dbReference>
<evidence type="ECO:0000256" key="5">
    <source>
        <dbReference type="ARBA" id="ARBA00022801"/>
    </source>
</evidence>
<keyword evidence="6" id="KW-0862">Zinc</keyword>
<evidence type="ECO:0000313" key="13">
    <source>
        <dbReference type="Proteomes" id="UP000198816"/>
    </source>
</evidence>
<dbReference type="InterPro" id="IPR011324">
    <property type="entry name" value="Cytotoxic_necrot_fac-like_cat"/>
</dbReference>
<keyword evidence="4" id="KW-0479">Metal-binding</keyword>
<keyword evidence="5" id="KW-0378">Hydrolase</keyword>
<comment type="similarity">
    <text evidence="2 10">Belongs to the purine nucleoside phosphorylase YfiH/LACC1 family.</text>
</comment>
<dbReference type="Proteomes" id="UP000198816">
    <property type="component" value="Unassembled WGS sequence"/>
</dbReference>
<dbReference type="Gene3D" id="3.60.140.10">
    <property type="entry name" value="CNF1/YfiH-like putative cysteine hydrolases"/>
    <property type="match status" value="1"/>
</dbReference>
<dbReference type="InterPro" id="IPR003730">
    <property type="entry name" value="Cu_polyphenol_OxRdtase"/>
</dbReference>
<dbReference type="CDD" id="cd16833">
    <property type="entry name" value="YfiH"/>
    <property type="match status" value="1"/>
</dbReference>
<dbReference type="GO" id="GO:0005507">
    <property type="term" value="F:copper ion binding"/>
    <property type="evidence" value="ECO:0007669"/>
    <property type="project" value="TreeGrafter"/>
</dbReference>
<gene>
    <name evidence="12" type="ORF">SAMN05421783_11151</name>
</gene>
<dbReference type="PANTHER" id="PTHR30616:SF2">
    <property type="entry name" value="PURINE NUCLEOSIDE PHOSPHORYLASE LACC1"/>
    <property type="match status" value="1"/>
</dbReference>
<dbReference type="Pfam" id="PF02578">
    <property type="entry name" value="Cu-oxidase_4"/>
    <property type="match status" value="1"/>
</dbReference>
<accession>A0A1H2XQ73</accession>
<comment type="catalytic activity">
    <reaction evidence="8">
        <text>adenosine + phosphate = alpha-D-ribose 1-phosphate + adenine</text>
        <dbReference type="Rhea" id="RHEA:27642"/>
        <dbReference type="ChEBI" id="CHEBI:16335"/>
        <dbReference type="ChEBI" id="CHEBI:16708"/>
        <dbReference type="ChEBI" id="CHEBI:43474"/>
        <dbReference type="ChEBI" id="CHEBI:57720"/>
        <dbReference type="EC" id="2.4.2.1"/>
    </reaction>
    <physiologicalReaction direction="left-to-right" evidence="8">
        <dbReference type="Rhea" id="RHEA:27643"/>
    </physiologicalReaction>
</comment>
<evidence type="ECO:0000256" key="7">
    <source>
        <dbReference type="ARBA" id="ARBA00047989"/>
    </source>
</evidence>
<feature type="region of interest" description="Disordered" evidence="11">
    <location>
        <begin position="1"/>
        <end position="25"/>
    </location>
</feature>
<evidence type="ECO:0000256" key="4">
    <source>
        <dbReference type="ARBA" id="ARBA00022723"/>
    </source>
</evidence>
<dbReference type="EMBL" id="FNNZ01000011">
    <property type="protein sequence ID" value="SDW94429.1"/>
    <property type="molecule type" value="Genomic_DNA"/>
</dbReference>
<comment type="catalytic activity">
    <reaction evidence="7">
        <text>adenosine + H2O + H(+) = inosine + NH4(+)</text>
        <dbReference type="Rhea" id="RHEA:24408"/>
        <dbReference type="ChEBI" id="CHEBI:15377"/>
        <dbReference type="ChEBI" id="CHEBI:15378"/>
        <dbReference type="ChEBI" id="CHEBI:16335"/>
        <dbReference type="ChEBI" id="CHEBI:17596"/>
        <dbReference type="ChEBI" id="CHEBI:28938"/>
        <dbReference type="EC" id="3.5.4.4"/>
    </reaction>
    <physiologicalReaction direction="left-to-right" evidence="7">
        <dbReference type="Rhea" id="RHEA:24409"/>
    </physiologicalReaction>
</comment>
<comment type="catalytic activity">
    <reaction evidence="1">
        <text>inosine + phosphate = alpha-D-ribose 1-phosphate + hypoxanthine</text>
        <dbReference type="Rhea" id="RHEA:27646"/>
        <dbReference type="ChEBI" id="CHEBI:17368"/>
        <dbReference type="ChEBI" id="CHEBI:17596"/>
        <dbReference type="ChEBI" id="CHEBI:43474"/>
        <dbReference type="ChEBI" id="CHEBI:57720"/>
        <dbReference type="EC" id="2.4.2.1"/>
    </reaction>
    <physiologicalReaction direction="left-to-right" evidence="1">
        <dbReference type="Rhea" id="RHEA:27647"/>
    </physiologicalReaction>
</comment>
<dbReference type="GO" id="GO:0016787">
    <property type="term" value="F:hydrolase activity"/>
    <property type="evidence" value="ECO:0007669"/>
    <property type="project" value="UniProtKB-KW"/>
</dbReference>
<evidence type="ECO:0000256" key="2">
    <source>
        <dbReference type="ARBA" id="ARBA00007353"/>
    </source>
</evidence>
<dbReference type="STRING" id="1058.SAMN05421783_11151"/>
<evidence type="ECO:0000256" key="6">
    <source>
        <dbReference type="ARBA" id="ARBA00022833"/>
    </source>
</evidence>
<dbReference type="AlphaFoldDB" id="A0A1H2XQ73"/>